<dbReference type="AlphaFoldDB" id="A0AAQ3NY84"/>
<dbReference type="Proteomes" id="UP001374535">
    <property type="component" value="Chromosome 3"/>
</dbReference>
<accession>A0AAQ3NY84</accession>
<name>A0AAQ3NY84_VIGMU</name>
<protein>
    <submittedName>
        <fullName evidence="1">Uncharacterized protein</fullName>
    </submittedName>
</protein>
<proteinExistence type="predicted"/>
<reference evidence="1 2" key="1">
    <citation type="journal article" date="2023" name="Life. Sci Alliance">
        <title>Evolutionary insights into 3D genome organization and epigenetic landscape of Vigna mungo.</title>
        <authorList>
            <person name="Junaid A."/>
            <person name="Singh B."/>
            <person name="Bhatia S."/>
        </authorList>
    </citation>
    <scope>NUCLEOTIDE SEQUENCE [LARGE SCALE GENOMIC DNA]</scope>
    <source>
        <strain evidence="1">Urdbean</strain>
    </source>
</reference>
<evidence type="ECO:0000313" key="1">
    <source>
        <dbReference type="EMBL" id="WVZ16553.1"/>
    </source>
</evidence>
<dbReference type="EMBL" id="CP144698">
    <property type="protein sequence ID" value="WVZ16553.1"/>
    <property type="molecule type" value="Genomic_DNA"/>
</dbReference>
<evidence type="ECO:0000313" key="2">
    <source>
        <dbReference type="Proteomes" id="UP001374535"/>
    </source>
</evidence>
<organism evidence="1 2">
    <name type="scientific">Vigna mungo</name>
    <name type="common">Black gram</name>
    <name type="synonym">Phaseolus mungo</name>
    <dbReference type="NCBI Taxonomy" id="3915"/>
    <lineage>
        <taxon>Eukaryota</taxon>
        <taxon>Viridiplantae</taxon>
        <taxon>Streptophyta</taxon>
        <taxon>Embryophyta</taxon>
        <taxon>Tracheophyta</taxon>
        <taxon>Spermatophyta</taxon>
        <taxon>Magnoliopsida</taxon>
        <taxon>eudicotyledons</taxon>
        <taxon>Gunneridae</taxon>
        <taxon>Pentapetalae</taxon>
        <taxon>rosids</taxon>
        <taxon>fabids</taxon>
        <taxon>Fabales</taxon>
        <taxon>Fabaceae</taxon>
        <taxon>Papilionoideae</taxon>
        <taxon>50 kb inversion clade</taxon>
        <taxon>NPAAA clade</taxon>
        <taxon>indigoferoid/millettioid clade</taxon>
        <taxon>Phaseoleae</taxon>
        <taxon>Vigna</taxon>
    </lineage>
</organism>
<gene>
    <name evidence="1" type="ORF">V8G54_009535</name>
</gene>
<keyword evidence="2" id="KW-1185">Reference proteome</keyword>
<sequence>MLTPTRTPTPIDATIKLAEAFEQIAQVGQALRHQMGMNDYLRHNPAKFNGKATNEKIFKVIDCSEGKKLVFTTYMLAGEVEYWWQGGMWLEMDARVEAITYNERFEYLARFSTQNMNEEWNCRMFDRGLCHNLLKELIHLKIKKFSELDEGGSESCYENVERQFLWGKTSKEAVRAASKVGTRNLEMKECASSVMSWDICLMIVPKRQCQVGHHRGSRWESRKQLADVVSERLPVVFEGLCGA</sequence>